<dbReference type="KEGG" id="bnm:BALAC2494_01981"/>
<sequence>MRAYAVYFTESSVRYAVCRPLRGTAYGSIREICYVQPAPRHSTRTRPKDMPSLRLSAAKHTEPSENHAVCRHLRGTAYGIIRKNYHFCPHLRSNKRKHPRKLPRASCFAARFTETSANCATAGERSVQKAAQCRRTQKVGHAYACPTLTDAKLTASCADAPHAAH</sequence>
<dbReference type="EMBL" id="CP002915">
    <property type="protein sequence ID" value="AEK29596.1"/>
    <property type="molecule type" value="Genomic_DNA"/>
</dbReference>
<protein>
    <submittedName>
        <fullName evidence="1">Hypothetical cytosolic protein</fullName>
    </submittedName>
</protein>
<dbReference type="AlphaFoldDB" id="A0A806FMH2"/>
<organism evidence="1 2">
    <name type="scientific">Bifidobacterium animalis subsp. lactis CNCM I-2494</name>
    <dbReference type="NCBI Taxonomy" id="1042403"/>
    <lineage>
        <taxon>Bacteria</taxon>
        <taxon>Bacillati</taxon>
        <taxon>Actinomycetota</taxon>
        <taxon>Actinomycetes</taxon>
        <taxon>Bifidobacteriales</taxon>
        <taxon>Bifidobacteriaceae</taxon>
        <taxon>Bifidobacterium</taxon>
    </lineage>
</organism>
<proteinExistence type="predicted"/>
<gene>
    <name evidence="1" type="ORF">BALAC2494_01981</name>
</gene>
<reference evidence="1 2" key="1">
    <citation type="journal article" date="2011" name="J. Bacteriol.">
        <title>Genome Sequence of the Probiotic Strain Bifidobacterium animalis subsp. lactis CNCM I-2494.</title>
        <authorList>
            <person name="Chervaux C."/>
            <person name="Grimaldi C."/>
            <person name="Bolotin A."/>
            <person name="Quinquis B."/>
            <person name="Legrain-Raspaud S."/>
            <person name="van Hylckama Vlieg J.E."/>
            <person name="Denariaz G."/>
            <person name="Smokvina T."/>
        </authorList>
    </citation>
    <scope>NUCLEOTIDE SEQUENCE [LARGE SCALE GENOMIC DNA]</scope>
    <source>
        <strain evidence="1 2">CNCM I-2494</strain>
    </source>
</reference>
<accession>A0A806FMH2</accession>
<evidence type="ECO:0000313" key="2">
    <source>
        <dbReference type="Proteomes" id="UP000008394"/>
    </source>
</evidence>
<evidence type="ECO:0000313" key="1">
    <source>
        <dbReference type="EMBL" id="AEK29596.1"/>
    </source>
</evidence>
<name>A0A806FMH2_BIFAN</name>
<dbReference type="Proteomes" id="UP000008394">
    <property type="component" value="Chromosome"/>
</dbReference>